<keyword evidence="8" id="KW-0547">Nucleotide-binding</keyword>
<feature type="domain" description="HAMP" evidence="17">
    <location>
        <begin position="296"/>
        <end position="348"/>
    </location>
</feature>
<dbReference type="Gene3D" id="1.10.287.130">
    <property type="match status" value="1"/>
</dbReference>
<dbReference type="SUPFAM" id="SSF55785">
    <property type="entry name" value="PYP-like sensor domain (PAS domain)"/>
    <property type="match status" value="1"/>
</dbReference>
<accession>A0A847RZN9</accession>
<evidence type="ECO:0000256" key="10">
    <source>
        <dbReference type="ARBA" id="ARBA00022840"/>
    </source>
</evidence>
<evidence type="ECO:0000259" key="16">
    <source>
        <dbReference type="PROSITE" id="PS50109"/>
    </source>
</evidence>
<dbReference type="CDD" id="cd06225">
    <property type="entry name" value="HAMP"/>
    <property type="match status" value="1"/>
</dbReference>
<evidence type="ECO:0000256" key="8">
    <source>
        <dbReference type="ARBA" id="ARBA00022741"/>
    </source>
</evidence>
<keyword evidence="14" id="KW-0175">Coiled coil</keyword>
<feature type="transmembrane region" description="Helical" evidence="15">
    <location>
        <begin position="36"/>
        <end position="56"/>
    </location>
</feature>
<dbReference type="PROSITE" id="PS50885">
    <property type="entry name" value="HAMP"/>
    <property type="match status" value="1"/>
</dbReference>
<dbReference type="InterPro" id="IPR003660">
    <property type="entry name" value="HAMP_dom"/>
</dbReference>
<evidence type="ECO:0000256" key="9">
    <source>
        <dbReference type="ARBA" id="ARBA00022777"/>
    </source>
</evidence>
<dbReference type="SUPFAM" id="SSF158472">
    <property type="entry name" value="HAMP domain-like"/>
    <property type="match status" value="1"/>
</dbReference>
<dbReference type="InterPro" id="IPR035965">
    <property type="entry name" value="PAS-like_dom_sf"/>
</dbReference>
<dbReference type="SMART" id="SM00304">
    <property type="entry name" value="HAMP"/>
    <property type="match status" value="1"/>
</dbReference>
<dbReference type="InterPro" id="IPR003661">
    <property type="entry name" value="HisK_dim/P_dom"/>
</dbReference>
<gene>
    <name evidence="18" type="ORF">HF682_15490</name>
</gene>
<feature type="domain" description="Histidine kinase" evidence="16">
    <location>
        <begin position="490"/>
        <end position="700"/>
    </location>
</feature>
<evidence type="ECO:0000256" key="11">
    <source>
        <dbReference type="ARBA" id="ARBA00022989"/>
    </source>
</evidence>
<evidence type="ECO:0000313" key="18">
    <source>
        <dbReference type="EMBL" id="NLR76570.1"/>
    </source>
</evidence>
<proteinExistence type="predicted"/>
<keyword evidence="9" id="KW-0418">Kinase</keyword>
<comment type="catalytic activity">
    <reaction evidence="1">
        <text>ATP + protein L-histidine = ADP + protein N-phospho-L-histidine.</text>
        <dbReference type="EC" id="2.7.13.3"/>
    </reaction>
</comment>
<evidence type="ECO:0000256" key="15">
    <source>
        <dbReference type="SAM" id="Phobius"/>
    </source>
</evidence>
<feature type="coiled-coil region" evidence="14">
    <location>
        <begin position="336"/>
        <end position="370"/>
    </location>
</feature>
<evidence type="ECO:0000256" key="4">
    <source>
        <dbReference type="ARBA" id="ARBA00022475"/>
    </source>
</evidence>
<sequence>MKRLVILAALVTGIMLYLLASAAANGSRLSNHYNLLLLLNGVVAVGLLALVGWQLWDLRKKLKAGVFGSKLTLRLVLMFGLVAVLPGALVYTVSFQFLTRSIETWFDVRVDTALDRGLNLGQVALDHVRQEQERVALSIARQLNEAKDADLLSLLGRLREQQDIAQLGIFTSRGSLLAYAGSESPAQPAQNELLQARSGPWSVVENAAENEHELKVRVLVALKPGGLGGDGRMLLLQQPVSRQLADDAEVLENIRRDYKTLALSRGNLQLIYSVTLTLSLLLILLLVMALAFYLSSRLSAPLSVLAAGTRAVAQGDFSQRQTVLSKDELGVLTLQFNRMTRQLAEARDSVEQQQQALAAANEYLASLLANLTAGVLAFDAGFGLRSSNAGADAILGVPMHELQGTALAAWGRRMPQLAEFAQRVVEGFNGVGQDSWHAQLELVGPRGSQVLLLRGSRMPGAGHGFVLVFDDITDLMQAQRQAAWGEVARRLAHEIKNPLTPIQLSAERLQHKLSDKLAQPDADMLARSTQTIVNQVAALKNMVEDFKEYARAPKTVLQMLDLNALVREVLTLYESSGWVQARLCDRAVLVMGDATRLRQVLHNLLQNAQDAVSGAEAPCIEVRLQGAETSATLVVQDNGAGFPPDMLARVFEPYVTTKAKGTGLGLAIVKKICEEHHGSVSIQNREPQGASVTLVLPRVTTPPEGDV</sequence>
<dbReference type="InterPro" id="IPR005467">
    <property type="entry name" value="His_kinase_dom"/>
</dbReference>
<name>A0A847RZN9_9NEIS</name>
<dbReference type="Pfam" id="PF02518">
    <property type="entry name" value="HATPase_c"/>
    <property type="match status" value="1"/>
</dbReference>
<dbReference type="EC" id="2.7.13.3" evidence="3"/>
<evidence type="ECO:0000313" key="19">
    <source>
        <dbReference type="Proteomes" id="UP000587991"/>
    </source>
</evidence>
<dbReference type="GO" id="GO:0005524">
    <property type="term" value="F:ATP binding"/>
    <property type="evidence" value="ECO:0007669"/>
    <property type="project" value="UniProtKB-KW"/>
</dbReference>
<dbReference type="Pfam" id="PF00512">
    <property type="entry name" value="HisKA"/>
    <property type="match status" value="1"/>
</dbReference>
<organism evidence="18 19">
    <name type="scientific">Leeia aquatica</name>
    <dbReference type="NCBI Taxonomy" id="2725557"/>
    <lineage>
        <taxon>Bacteria</taxon>
        <taxon>Pseudomonadati</taxon>
        <taxon>Pseudomonadota</taxon>
        <taxon>Betaproteobacteria</taxon>
        <taxon>Neisseriales</taxon>
        <taxon>Leeiaceae</taxon>
        <taxon>Leeia</taxon>
    </lineage>
</organism>
<comment type="caution">
    <text evidence="18">The sequence shown here is derived from an EMBL/GenBank/DDBJ whole genome shotgun (WGS) entry which is preliminary data.</text>
</comment>
<dbReference type="CDD" id="cd00082">
    <property type="entry name" value="HisKA"/>
    <property type="match status" value="1"/>
</dbReference>
<dbReference type="PANTHER" id="PTHR43065">
    <property type="entry name" value="SENSOR HISTIDINE KINASE"/>
    <property type="match status" value="1"/>
</dbReference>
<dbReference type="InterPro" id="IPR036890">
    <property type="entry name" value="HATPase_C_sf"/>
</dbReference>
<dbReference type="AlphaFoldDB" id="A0A847RZN9"/>
<dbReference type="InterPro" id="IPR017232">
    <property type="entry name" value="NtrY"/>
</dbReference>
<feature type="transmembrane region" description="Helical" evidence="15">
    <location>
        <begin position="76"/>
        <end position="98"/>
    </location>
</feature>
<dbReference type="PRINTS" id="PR00344">
    <property type="entry name" value="BCTRLSENSOR"/>
</dbReference>
<dbReference type="RefSeq" id="WP_168878241.1">
    <property type="nucleotide sequence ID" value="NZ_JABAIM010000004.1"/>
</dbReference>
<dbReference type="PIRSF" id="PIRSF037532">
    <property type="entry name" value="STHK_NtrY"/>
    <property type="match status" value="1"/>
</dbReference>
<dbReference type="InterPro" id="IPR004358">
    <property type="entry name" value="Sig_transdc_His_kin-like_C"/>
</dbReference>
<evidence type="ECO:0000256" key="1">
    <source>
        <dbReference type="ARBA" id="ARBA00000085"/>
    </source>
</evidence>
<evidence type="ECO:0000256" key="6">
    <source>
        <dbReference type="ARBA" id="ARBA00022679"/>
    </source>
</evidence>
<keyword evidence="12" id="KW-0902">Two-component regulatory system</keyword>
<keyword evidence="7 15" id="KW-0812">Transmembrane</keyword>
<dbReference type="Gene3D" id="3.30.450.20">
    <property type="entry name" value="PAS domain"/>
    <property type="match status" value="1"/>
</dbReference>
<dbReference type="Pfam" id="PF00672">
    <property type="entry name" value="HAMP"/>
    <property type="match status" value="1"/>
</dbReference>
<dbReference type="Gene3D" id="3.30.565.10">
    <property type="entry name" value="Histidine kinase-like ATPase, C-terminal domain"/>
    <property type="match status" value="1"/>
</dbReference>
<dbReference type="SUPFAM" id="SSF55874">
    <property type="entry name" value="ATPase domain of HSP90 chaperone/DNA topoisomerase II/histidine kinase"/>
    <property type="match status" value="1"/>
</dbReference>
<dbReference type="PROSITE" id="PS50109">
    <property type="entry name" value="HIS_KIN"/>
    <property type="match status" value="1"/>
</dbReference>
<keyword evidence="6" id="KW-0808">Transferase</keyword>
<dbReference type="PANTHER" id="PTHR43065:SF10">
    <property type="entry name" value="PEROXIDE STRESS-ACTIVATED HISTIDINE KINASE MAK3"/>
    <property type="match status" value="1"/>
</dbReference>
<dbReference type="GO" id="GO:0000155">
    <property type="term" value="F:phosphorelay sensor kinase activity"/>
    <property type="evidence" value="ECO:0007669"/>
    <property type="project" value="InterPro"/>
</dbReference>
<dbReference type="SMART" id="SM00387">
    <property type="entry name" value="HATPase_c"/>
    <property type="match status" value="1"/>
</dbReference>
<feature type="transmembrane region" description="Helical" evidence="15">
    <location>
        <begin position="270"/>
        <end position="294"/>
    </location>
</feature>
<evidence type="ECO:0000256" key="7">
    <source>
        <dbReference type="ARBA" id="ARBA00022692"/>
    </source>
</evidence>
<evidence type="ECO:0000256" key="12">
    <source>
        <dbReference type="ARBA" id="ARBA00023012"/>
    </source>
</evidence>
<keyword evidence="4" id="KW-1003">Cell membrane</keyword>
<protein>
    <recommendedName>
        <fullName evidence="3">histidine kinase</fullName>
        <ecNumber evidence="3">2.7.13.3</ecNumber>
    </recommendedName>
</protein>
<evidence type="ECO:0000259" key="17">
    <source>
        <dbReference type="PROSITE" id="PS50885"/>
    </source>
</evidence>
<reference evidence="18 19" key="1">
    <citation type="submission" date="2020-04" db="EMBL/GenBank/DDBJ databases">
        <title>Draft genome of Leeia sp. IMCC25680.</title>
        <authorList>
            <person name="Song J."/>
            <person name="Cho J.-C."/>
        </authorList>
    </citation>
    <scope>NUCLEOTIDE SEQUENCE [LARGE SCALE GENOMIC DNA]</scope>
    <source>
        <strain evidence="18 19">IMCC25680</strain>
    </source>
</reference>
<keyword evidence="13 15" id="KW-0472">Membrane</keyword>
<keyword evidence="5" id="KW-0597">Phosphoprotein</keyword>
<dbReference type="SMART" id="SM00388">
    <property type="entry name" value="HisKA"/>
    <property type="match status" value="1"/>
</dbReference>
<evidence type="ECO:0000256" key="14">
    <source>
        <dbReference type="SAM" id="Coils"/>
    </source>
</evidence>
<evidence type="ECO:0000256" key="3">
    <source>
        <dbReference type="ARBA" id="ARBA00012438"/>
    </source>
</evidence>
<evidence type="ECO:0000256" key="5">
    <source>
        <dbReference type="ARBA" id="ARBA00022553"/>
    </source>
</evidence>
<keyword evidence="11 15" id="KW-1133">Transmembrane helix</keyword>
<dbReference type="Proteomes" id="UP000587991">
    <property type="component" value="Unassembled WGS sequence"/>
</dbReference>
<evidence type="ECO:0000256" key="13">
    <source>
        <dbReference type="ARBA" id="ARBA00023136"/>
    </source>
</evidence>
<dbReference type="InterPro" id="IPR003594">
    <property type="entry name" value="HATPase_dom"/>
</dbReference>
<dbReference type="InterPro" id="IPR045671">
    <property type="entry name" value="NtrY-like_N"/>
</dbReference>
<dbReference type="Gene3D" id="6.10.340.10">
    <property type="match status" value="1"/>
</dbReference>
<keyword evidence="10" id="KW-0067">ATP-binding</keyword>
<dbReference type="InterPro" id="IPR036097">
    <property type="entry name" value="HisK_dim/P_sf"/>
</dbReference>
<dbReference type="Pfam" id="PF19312">
    <property type="entry name" value="NtrY_N"/>
    <property type="match status" value="1"/>
</dbReference>
<dbReference type="SUPFAM" id="SSF47384">
    <property type="entry name" value="Homodimeric domain of signal transducing histidine kinase"/>
    <property type="match status" value="1"/>
</dbReference>
<dbReference type="GO" id="GO:0005886">
    <property type="term" value="C:plasma membrane"/>
    <property type="evidence" value="ECO:0007669"/>
    <property type="project" value="UniProtKB-SubCell"/>
</dbReference>
<comment type="subcellular location">
    <subcellularLocation>
        <location evidence="2">Cell membrane</location>
        <topology evidence="2">Multi-pass membrane protein</topology>
    </subcellularLocation>
</comment>
<dbReference type="EMBL" id="JABAIM010000004">
    <property type="protein sequence ID" value="NLR76570.1"/>
    <property type="molecule type" value="Genomic_DNA"/>
</dbReference>
<evidence type="ECO:0000256" key="2">
    <source>
        <dbReference type="ARBA" id="ARBA00004651"/>
    </source>
</evidence>
<keyword evidence="19" id="KW-1185">Reference proteome</keyword>